<keyword evidence="3" id="KW-1185">Reference proteome</keyword>
<reference evidence="4" key="1">
    <citation type="submission" date="2025-08" db="UniProtKB">
        <authorList>
            <consortium name="RefSeq"/>
        </authorList>
    </citation>
    <scope>IDENTIFICATION</scope>
    <source>
        <tissue evidence="4">Leaf</tissue>
    </source>
</reference>
<feature type="region of interest" description="Disordered" evidence="1">
    <location>
        <begin position="1"/>
        <end position="20"/>
    </location>
</feature>
<dbReference type="GeneID" id="110409553"/>
<keyword evidence="2" id="KW-1133">Transmembrane helix</keyword>
<name>A0A6J0ZJE0_9ROSI</name>
<evidence type="ECO:0000256" key="2">
    <source>
        <dbReference type="SAM" id="Phobius"/>
    </source>
</evidence>
<keyword evidence="2" id="KW-0472">Membrane</keyword>
<dbReference type="PANTHER" id="PTHR48473">
    <property type="entry name" value="TIR DOMAIN-CONTAINING PROTEIN"/>
    <property type="match status" value="1"/>
</dbReference>
<sequence>MEKPQQEYEPGSDSKAGSNSMRQEIWEDLIINLLGLESEYNHLLPTEDQNTSDLLTMQDETISPRVNHTHPMEDSFQSNPIASPPPPTQHIVLTVVNDKGTPNRTRNGCFTRAASKWGFVITNLVLETLTAACDQLSSPRRPHYALIGLLTSLSALLICIGELIYKSRKELVSWTRAGRFCYPFPHKAIFSNFAETFGLICAVFQCIFSTVEYNYFQQHENNPIKLNIFPVVFAACLACSVSCRKQDIETDHTD</sequence>
<dbReference type="RefSeq" id="XP_021274605.1">
    <property type="nucleotide sequence ID" value="XM_021418930.1"/>
</dbReference>
<dbReference type="Proteomes" id="UP000504621">
    <property type="component" value="Unplaced"/>
</dbReference>
<accession>A0A6J0ZJE0</accession>
<dbReference type="AlphaFoldDB" id="A0A6J0ZJE0"/>
<dbReference type="PANTHER" id="PTHR48473:SF1">
    <property type="entry name" value="TIR DOMAIN-CONTAINING PROTEIN"/>
    <property type="match status" value="1"/>
</dbReference>
<gene>
    <name evidence="4" type="primary">LOC110409553</name>
</gene>
<evidence type="ECO:0000313" key="4">
    <source>
        <dbReference type="RefSeq" id="XP_021274605.1"/>
    </source>
</evidence>
<protein>
    <submittedName>
        <fullName evidence="4">Uncharacterized protein LOC110409553</fullName>
    </submittedName>
</protein>
<evidence type="ECO:0000256" key="1">
    <source>
        <dbReference type="SAM" id="MobiDB-lite"/>
    </source>
</evidence>
<proteinExistence type="predicted"/>
<keyword evidence="2" id="KW-0812">Transmembrane</keyword>
<dbReference type="OrthoDB" id="1905256at2759"/>
<evidence type="ECO:0000313" key="3">
    <source>
        <dbReference type="Proteomes" id="UP000504621"/>
    </source>
</evidence>
<organism evidence="3 4">
    <name type="scientific">Herrania umbratica</name>
    <dbReference type="NCBI Taxonomy" id="108875"/>
    <lineage>
        <taxon>Eukaryota</taxon>
        <taxon>Viridiplantae</taxon>
        <taxon>Streptophyta</taxon>
        <taxon>Embryophyta</taxon>
        <taxon>Tracheophyta</taxon>
        <taxon>Spermatophyta</taxon>
        <taxon>Magnoliopsida</taxon>
        <taxon>eudicotyledons</taxon>
        <taxon>Gunneridae</taxon>
        <taxon>Pentapetalae</taxon>
        <taxon>rosids</taxon>
        <taxon>malvids</taxon>
        <taxon>Malvales</taxon>
        <taxon>Malvaceae</taxon>
        <taxon>Byttnerioideae</taxon>
        <taxon>Herrania</taxon>
    </lineage>
</organism>
<feature type="transmembrane region" description="Helical" evidence="2">
    <location>
        <begin position="144"/>
        <end position="165"/>
    </location>
</feature>